<evidence type="ECO:0000256" key="1">
    <source>
        <dbReference type="ARBA" id="ARBA00004651"/>
    </source>
</evidence>
<sequence>MNADADAGMTVSDMAADAAVLAPSLGAAGETTAGGPAGRRAALRGLPAWARALVFGAAGVVVLAALWELYKFLGPQDGVSVGDNRVLPRTTDLAMPHVWEMLAELGQPLSSATDAPVLWVAVLRASAASALIALVGWVTGVVVGMLLALAMLRVRIVESAVLPLVILSQTVPLIALAPLVSNWGNRIRVGPWEWQEWTSVAVIAAYLAFFPVAVGALRGLQSPDAIHRELMRSYGAGWWQTLLRLRLPASVPYLLPALRLAGANAVVGTVVGEVSTGLPGGVGRMIIEFANFASSAPARPWAPLLGAVLLGLLTAGLVALIGTALHRFRRTEVAG</sequence>
<accession>A0ABP8ERX2</accession>
<dbReference type="InterPro" id="IPR035906">
    <property type="entry name" value="MetI-like_sf"/>
</dbReference>
<dbReference type="InterPro" id="IPR000515">
    <property type="entry name" value="MetI-like"/>
</dbReference>
<keyword evidence="3" id="KW-1003">Cell membrane</keyword>
<feature type="transmembrane region" description="Helical" evidence="7">
    <location>
        <begin position="161"/>
        <end position="180"/>
    </location>
</feature>
<dbReference type="PANTHER" id="PTHR30151">
    <property type="entry name" value="ALKANE SULFONATE ABC TRANSPORTER-RELATED, MEMBRANE SUBUNIT"/>
    <property type="match status" value="1"/>
</dbReference>
<keyword evidence="5 7" id="KW-1133">Transmembrane helix</keyword>
<feature type="transmembrane region" description="Helical" evidence="7">
    <location>
        <begin position="127"/>
        <end position="149"/>
    </location>
</feature>
<comment type="similarity">
    <text evidence="7">Belongs to the binding-protein-dependent transport system permease family.</text>
</comment>
<keyword evidence="2 7" id="KW-0813">Transport</keyword>
<dbReference type="EMBL" id="BAABBA010000004">
    <property type="protein sequence ID" value="GAA4286679.1"/>
    <property type="molecule type" value="Genomic_DNA"/>
</dbReference>
<gene>
    <name evidence="9" type="ORF">GCM10022262_10380</name>
</gene>
<evidence type="ECO:0000259" key="8">
    <source>
        <dbReference type="PROSITE" id="PS50928"/>
    </source>
</evidence>
<proteinExistence type="inferred from homology"/>
<dbReference type="PROSITE" id="PS50928">
    <property type="entry name" value="ABC_TM1"/>
    <property type="match status" value="1"/>
</dbReference>
<feature type="domain" description="ABC transmembrane type-1" evidence="8">
    <location>
        <begin position="126"/>
        <end position="322"/>
    </location>
</feature>
<dbReference type="Pfam" id="PF00528">
    <property type="entry name" value="BPD_transp_1"/>
    <property type="match status" value="1"/>
</dbReference>
<evidence type="ECO:0000256" key="5">
    <source>
        <dbReference type="ARBA" id="ARBA00022989"/>
    </source>
</evidence>
<dbReference type="RefSeq" id="WP_345038457.1">
    <property type="nucleotide sequence ID" value="NZ_BAABBA010000004.1"/>
</dbReference>
<comment type="subcellular location">
    <subcellularLocation>
        <location evidence="1 7">Cell membrane</location>
        <topology evidence="1 7">Multi-pass membrane protein</topology>
    </subcellularLocation>
</comment>
<dbReference type="SUPFAM" id="SSF161098">
    <property type="entry name" value="MetI-like"/>
    <property type="match status" value="1"/>
</dbReference>
<dbReference type="CDD" id="cd06261">
    <property type="entry name" value="TM_PBP2"/>
    <property type="match status" value="1"/>
</dbReference>
<feature type="transmembrane region" description="Helical" evidence="7">
    <location>
        <begin position="200"/>
        <end position="220"/>
    </location>
</feature>
<name>A0ABP8ERX2_9MICO</name>
<organism evidence="9 10">
    <name type="scientific">Georgenia daeguensis</name>
    <dbReference type="NCBI Taxonomy" id="908355"/>
    <lineage>
        <taxon>Bacteria</taxon>
        <taxon>Bacillati</taxon>
        <taxon>Actinomycetota</taxon>
        <taxon>Actinomycetes</taxon>
        <taxon>Micrococcales</taxon>
        <taxon>Bogoriellaceae</taxon>
        <taxon>Georgenia</taxon>
    </lineage>
</organism>
<keyword evidence="6 7" id="KW-0472">Membrane</keyword>
<evidence type="ECO:0000256" key="3">
    <source>
        <dbReference type="ARBA" id="ARBA00022475"/>
    </source>
</evidence>
<protein>
    <submittedName>
        <fullName evidence="9">ABC transporter permease</fullName>
    </submittedName>
</protein>
<feature type="transmembrane region" description="Helical" evidence="7">
    <location>
        <begin position="301"/>
        <end position="325"/>
    </location>
</feature>
<evidence type="ECO:0000256" key="4">
    <source>
        <dbReference type="ARBA" id="ARBA00022692"/>
    </source>
</evidence>
<comment type="caution">
    <text evidence="9">The sequence shown here is derived from an EMBL/GenBank/DDBJ whole genome shotgun (WGS) entry which is preliminary data.</text>
</comment>
<keyword evidence="10" id="KW-1185">Reference proteome</keyword>
<keyword evidence="4 7" id="KW-0812">Transmembrane</keyword>
<reference evidence="10" key="1">
    <citation type="journal article" date="2019" name="Int. J. Syst. Evol. Microbiol.">
        <title>The Global Catalogue of Microorganisms (GCM) 10K type strain sequencing project: providing services to taxonomists for standard genome sequencing and annotation.</title>
        <authorList>
            <consortium name="The Broad Institute Genomics Platform"/>
            <consortium name="The Broad Institute Genome Sequencing Center for Infectious Disease"/>
            <person name="Wu L."/>
            <person name="Ma J."/>
        </authorList>
    </citation>
    <scope>NUCLEOTIDE SEQUENCE [LARGE SCALE GENOMIC DNA]</scope>
    <source>
        <strain evidence="10">JCM 17459</strain>
    </source>
</reference>
<evidence type="ECO:0000256" key="7">
    <source>
        <dbReference type="RuleBase" id="RU363032"/>
    </source>
</evidence>
<evidence type="ECO:0000256" key="2">
    <source>
        <dbReference type="ARBA" id="ARBA00022448"/>
    </source>
</evidence>
<feature type="transmembrane region" description="Helical" evidence="7">
    <location>
        <begin position="48"/>
        <end position="67"/>
    </location>
</feature>
<evidence type="ECO:0000313" key="10">
    <source>
        <dbReference type="Proteomes" id="UP001499841"/>
    </source>
</evidence>
<dbReference type="PANTHER" id="PTHR30151:SF41">
    <property type="entry name" value="ABC TRANSPORTER PERMEASE PROTEIN"/>
    <property type="match status" value="1"/>
</dbReference>
<dbReference type="Proteomes" id="UP001499841">
    <property type="component" value="Unassembled WGS sequence"/>
</dbReference>
<dbReference type="Gene3D" id="1.10.3720.10">
    <property type="entry name" value="MetI-like"/>
    <property type="match status" value="1"/>
</dbReference>
<evidence type="ECO:0000313" key="9">
    <source>
        <dbReference type="EMBL" id="GAA4286679.1"/>
    </source>
</evidence>
<evidence type="ECO:0000256" key="6">
    <source>
        <dbReference type="ARBA" id="ARBA00023136"/>
    </source>
</evidence>